<sequence length="299" mass="32321">MNDHASQTAPSVVDRSLIAAAEHRRLGRQDAAAILYREVLSVAPTNVDALYGLAIVLRDSGDHGEAERILRDASSRTPHDERLAEMLAEILATPTAMPSQRRGFARRAARRIVRPTIEAAAQKPRILKYRALSTCRQVTGSPRRLQPVLLVGPGAIAFGEDVQLGWYRSPLFYAGYCHFEVSSVDARIEIGDHTEFNNNAFVKSEGAGIRIGARGLFGANIEIFDSNFHDLDPARRHGGNPRMAPVEIEENVFMGMSVKVLKGVTIGRDSVIGAGAVVSASIPAGVIAAGNPARVVREL</sequence>
<dbReference type="SUPFAM" id="SSF51161">
    <property type="entry name" value="Trimeric LpxA-like enzymes"/>
    <property type="match status" value="1"/>
</dbReference>
<dbReference type="AlphaFoldDB" id="A0A9X3N1T8"/>
<dbReference type="InterPro" id="IPR011990">
    <property type="entry name" value="TPR-like_helical_dom_sf"/>
</dbReference>
<dbReference type="CDD" id="cd04647">
    <property type="entry name" value="LbH_MAT_like"/>
    <property type="match status" value="1"/>
</dbReference>
<dbReference type="RefSeq" id="WP_270046192.1">
    <property type="nucleotide sequence ID" value="NZ_JAPDOD010000081.1"/>
</dbReference>
<keyword evidence="2" id="KW-1185">Reference proteome</keyword>
<dbReference type="PANTHER" id="PTHR23416">
    <property type="entry name" value="SIALIC ACID SYNTHASE-RELATED"/>
    <property type="match status" value="1"/>
</dbReference>
<dbReference type="EMBL" id="JAPDOD010000081">
    <property type="protein sequence ID" value="MDA0166939.1"/>
    <property type="molecule type" value="Genomic_DNA"/>
</dbReference>
<dbReference type="Gene3D" id="2.160.10.10">
    <property type="entry name" value="Hexapeptide repeat proteins"/>
    <property type="match status" value="1"/>
</dbReference>
<dbReference type="InterPro" id="IPR001451">
    <property type="entry name" value="Hexapep"/>
</dbReference>
<name>A0A9X3N1T8_9ACTN</name>
<organism evidence="1 2">
    <name type="scientific">Solirubrobacter ginsenosidimutans</name>
    <dbReference type="NCBI Taxonomy" id="490573"/>
    <lineage>
        <taxon>Bacteria</taxon>
        <taxon>Bacillati</taxon>
        <taxon>Actinomycetota</taxon>
        <taxon>Thermoleophilia</taxon>
        <taxon>Solirubrobacterales</taxon>
        <taxon>Solirubrobacteraceae</taxon>
        <taxon>Solirubrobacter</taxon>
    </lineage>
</organism>
<protein>
    <submittedName>
        <fullName evidence="1">Tetratricopeptide repeat protein</fullName>
    </submittedName>
</protein>
<accession>A0A9X3N1T8</accession>
<dbReference type="Proteomes" id="UP001149140">
    <property type="component" value="Unassembled WGS sequence"/>
</dbReference>
<dbReference type="InterPro" id="IPR011004">
    <property type="entry name" value="Trimer_LpxA-like_sf"/>
</dbReference>
<evidence type="ECO:0000313" key="2">
    <source>
        <dbReference type="Proteomes" id="UP001149140"/>
    </source>
</evidence>
<dbReference type="SUPFAM" id="SSF48452">
    <property type="entry name" value="TPR-like"/>
    <property type="match status" value="1"/>
</dbReference>
<gene>
    <name evidence="1" type="ORF">OM076_42155</name>
</gene>
<dbReference type="Gene3D" id="1.25.40.10">
    <property type="entry name" value="Tetratricopeptide repeat domain"/>
    <property type="match status" value="1"/>
</dbReference>
<dbReference type="Pfam" id="PF14559">
    <property type="entry name" value="TPR_19"/>
    <property type="match status" value="1"/>
</dbReference>
<proteinExistence type="predicted"/>
<reference evidence="1" key="1">
    <citation type="submission" date="2022-10" db="EMBL/GenBank/DDBJ databases">
        <title>The WGS of Solirubrobacter ginsenosidimutans DSM 21036.</title>
        <authorList>
            <person name="Jiang Z."/>
        </authorList>
    </citation>
    <scope>NUCLEOTIDE SEQUENCE</scope>
    <source>
        <strain evidence="1">DSM 21036</strain>
    </source>
</reference>
<dbReference type="Pfam" id="PF00132">
    <property type="entry name" value="Hexapep"/>
    <property type="match status" value="1"/>
</dbReference>
<comment type="caution">
    <text evidence="1">The sequence shown here is derived from an EMBL/GenBank/DDBJ whole genome shotgun (WGS) entry which is preliminary data.</text>
</comment>
<evidence type="ECO:0000313" key="1">
    <source>
        <dbReference type="EMBL" id="MDA0166939.1"/>
    </source>
</evidence>
<dbReference type="InterPro" id="IPR051159">
    <property type="entry name" value="Hexapeptide_acetyltransf"/>
</dbReference>